<sequence length="725" mass="80647">MLLILISAAVVATILSGFVDAAPLAFRPFNATACIEAAGMHIFRRDDNATDAVDPLPTHAINGAAGTDITPVAIGAIVGGAATSTVNPKRPNPQGYNMHPMPFGLRKRIQRIRGDKYTYEPIFLESTTRMLVLHNGSYDDELTGDLEMVSLVDDDCPPWKALSYAWGTTKTRSRIKIGNKYIRISTNLHEALRRLRHEKNDGDGAPRGFQLCGGGGAPGHRRNLLLWVDQICIDQENVRERSQQVQLMYKIYEGAERVLVWLGADSDGVARQAFSALGLVASLSTAQTMKIRFHGPGELGPLLKPLRALFYLPWFTRLWIVQEVGTNAPTEFCWGQERIRFETLYDACQVFRNELYALANSADIRYATSLRLYKTFVQGSEATKALHTDFAYHLYTFNKASRQQCFDPRDRVFALLGHYSARIGPYKQPIMHADYRAPKTAVYREVAIRALTDLKSTFLLNAVQHTGQITVPSWIPNWDNDKIHHALPRANVDSGGAAGNRPLVAQITEPQDVLQIQGFVLDTVENLSRTFQRQDFASRASKKEHILVEIWHHLCGHDAFDLLADHAHLGSSALVAFLDTCRAGWEPPVYARRPREGVPMRPGWMALEGISYLCRLSPPVVMDPLTSSLGTKGKSSAWRHNSRVMTANRKFAVTAGGYYALCPGLAERGDLVVVLMGHQTPFVLRPTGGGDFLLVGECYVHGIMQGQALVMLDKGEKELRTFNIR</sequence>
<protein>
    <recommendedName>
        <fullName evidence="2">Heterokaryon incompatibility domain-containing protein</fullName>
    </recommendedName>
</protein>
<dbReference type="GeneID" id="92047799"/>
<keyword evidence="4" id="KW-1185">Reference proteome</keyword>
<feature type="chain" id="PRO_5046264811" description="Heterokaryon incompatibility domain-containing protein" evidence="1">
    <location>
        <begin position="22"/>
        <end position="725"/>
    </location>
</feature>
<dbReference type="Proteomes" id="UP001433268">
    <property type="component" value="Unassembled WGS sequence"/>
</dbReference>
<dbReference type="Pfam" id="PF06985">
    <property type="entry name" value="HET"/>
    <property type="match status" value="1"/>
</dbReference>
<accession>A0ABR1VWX0</accession>
<feature type="domain" description="Heterokaryon incompatibility" evidence="2">
    <location>
        <begin position="159"/>
        <end position="323"/>
    </location>
</feature>
<name>A0ABR1VWX0_9PEZI</name>
<dbReference type="InterPro" id="IPR010730">
    <property type="entry name" value="HET"/>
</dbReference>
<dbReference type="PANTHER" id="PTHR24148:SF64">
    <property type="entry name" value="HETEROKARYON INCOMPATIBILITY DOMAIN-CONTAINING PROTEIN"/>
    <property type="match status" value="1"/>
</dbReference>
<organism evidence="3 4">
    <name type="scientific">Apiospora hydei</name>
    <dbReference type="NCBI Taxonomy" id="1337664"/>
    <lineage>
        <taxon>Eukaryota</taxon>
        <taxon>Fungi</taxon>
        <taxon>Dikarya</taxon>
        <taxon>Ascomycota</taxon>
        <taxon>Pezizomycotina</taxon>
        <taxon>Sordariomycetes</taxon>
        <taxon>Xylariomycetidae</taxon>
        <taxon>Amphisphaeriales</taxon>
        <taxon>Apiosporaceae</taxon>
        <taxon>Apiospora</taxon>
    </lineage>
</organism>
<feature type="signal peptide" evidence="1">
    <location>
        <begin position="1"/>
        <end position="21"/>
    </location>
</feature>
<dbReference type="RefSeq" id="XP_066666701.1">
    <property type="nucleotide sequence ID" value="XM_066814739.1"/>
</dbReference>
<reference evidence="3 4" key="1">
    <citation type="submission" date="2023-01" db="EMBL/GenBank/DDBJ databases">
        <title>Analysis of 21 Apiospora genomes using comparative genomics revels a genus with tremendous synthesis potential of carbohydrate active enzymes and secondary metabolites.</title>
        <authorList>
            <person name="Sorensen T."/>
        </authorList>
    </citation>
    <scope>NUCLEOTIDE SEQUENCE [LARGE SCALE GENOMIC DNA]</scope>
    <source>
        <strain evidence="3 4">CBS 114990</strain>
    </source>
</reference>
<dbReference type="InterPro" id="IPR052895">
    <property type="entry name" value="HetReg/Transcr_Mod"/>
</dbReference>
<dbReference type="EMBL" id="JAQQWN010000007">
    <property type="protein sequence ID" value="KAK8075761.1"/>
    <property type="molecule type" value="Genomic_DNA"/>
</dbReference>
<comment type="caution">
    <text evidence="3">The sequence shown here is derived from an EMBL/GenBank/DDBJ whole genome shotgun (WGS) entry which is preliminary data.</text>
</comment>
<proteinExistence type="predicted"/>
<evidence type="ECO:0000313" key="4">
    <source>
        <dbReference type="Proteomes" id="UP001433268"/>
    </source>
</evidence>
<dbReference type="PANTHER" id="PTHR24148">
    <property type="entry name" value="ANKYRIN REPEAT DOMAIN-CONTAINING PROTEIN 39 HOMOLOG-RELATED"/>
    <property type="match status" value="1"/>
</dbReference>
<gene>
    <name evidence="3" type="ORF">PG997_010424</name>
</gene>
<evidence type="ECO:0000259" key="2">
    <source>
        <dbReference type="Pfam" id="PF06985"/>
    </source>
</evidence>
<keyword evidence="1" id="KW-0732">Signal</keyword>
<dbReference type="Pfam" id="PF26639">
    <property type="entry name" value="Het-6_barrel"/>
    <property type="match status" value="1"/>
</dbReference>
<evidence type="ECO:0000313" key="3">
    <source>
        <dbReference type="EMBL" id="KAK8075761.1"/>
    </source>
</evidence>
<evidence type="ECO:0000256" key="1">
    <source>
        <dbReference type="SAM" id="SignalP"/>
    </source>
</evidence>